<keyword evidence="3" id="KW-1185">Reference proteome</keyword>
<dbReference type="EMBL" id="LJSK01000210">
    <property type="protein sequence ID" value="KPI85074.1"/>
    <property type="molecule type" value="Genomic_DNA"/>
</dbReference>
<dbReference type="OrthoDB" id="10679826at2759"/>
<feature type="compositionally biased region" description="Basic and acidic residues" evidence="1">
    <location>
        <begin position="175"/>
        <end position="190"/>
    </location>
</feature>
<feature type="compositionally biased region" description="Polar residues" evidence="1">
    <location>
        <begin position="104"/>
        <end position="123"/>
    </location>
</feature>
<dbReference type="AlphaFoldDB" id="A0A0N1HW88"/>
<gene>
    <name evidence="2" type="ORF">ABL78_5879</name>
</gene>
<feature type="compositionally biased region" description="Polar residues" evidence="1">
    <location>
        <begin position="286"/>
        <end position="299"/>
    </location>
</feature>
<evidence type="ECO:0000313" key="3">
    <source>
        <dbReference type="Proteomes" id="UP000038009"/>
    </source>
</evidence>
<comment type="caution">
    <text evidence="2">The sequence shown here is derived from an EMBL/GenBank/DDBJ whole genome shotgun (WGS) entry which is preliminary data.</text>
</comment>
<name>A0A0N1HW88_LEPSE</name>
<proteinExistence type="predicted"/>
<feature type="region of interest" description="Disordered" evidence="1">
    <location>
        <begin position="246"/>
        <end position="299"/>
    </location>
</feature>
<sequence length="396" mass="42449">MKKFFGFCGVSRVADGHISNCSDAPVPRVKKSLSLSQECSPTATEFARATRRSSMLNRTQASDSRRKHATDRRPSHPHAGLHRPHSRTSIGGKHRQHACERRPTNSAAPSTNTKAVSLQTASEEVSDNETPALLPPSETRCPPRARRAVRRETGEDGVEGSAVHRPKKHSHTKRRDLERRKADAPAKARDSSSSLESSQAISPLELTAPPDPLLYTDRGQQCSAPFKAGTENATSTVMAAALGSGAKGNTAHSETKGVTKLATTQQATTTTPPPVSPASRAPTSALSGLNSTGGSNQLSPGWVATDHLITPAVDDQLGESTNLEEMMQYNIEYSDGYAMFLVESACRSKSETSASVAAACEEPPSPSCTPLKNVQSFSRRNRRGSFVSFHGEIRLT</sequence>
<feature type="compositionally biased region" description="Basic residues" evidence="1">
    <location>
        <begin position="164"/>
        <end position="174"/>
    </location>
</feature>
<dbReference type="Proteomes" id="UP000038009">
    <property type="component" value="Unassembled WGS sequence"/>
</dbReference>
<feature type="compositionally biased region" description="Low complexity" evidence="1">
    <location>
        <begin position="191"/>
        <end position="202"/>
    </location>
</feature>
<dbReference type="VEuPathDB" id="TriTrypDB:Lsey_0210_0130"/>
<feature type="region of interest" description="Disordered" evidence="1">
    <location>
        <begin position="34"/>
        <end position="219"/>
    </location>
</feature>
<feature type="compositionally biased region" description="Polar residues" evidence="1">
    <location>
        <begin position="34"/>
        <end position="43"/>
    </location>
</feature>
<accession>A0A0N1HW88</accession>
<organism evidence="2 3">
    <name type="scientific">Leptomonas seymouri</name>
    <dbReference type="NCBI Taxonomy" id="5684"/>
    <lineage>
        <taxon>Eukaryota</taxon>
        <taxon>Discoba</taxon>
        <taxon>Euglenozoa</taxon>
        <taxon>Kinetoplastea</taxon>
        <taxon>Metakinetoplastina</taxon>
        <taxon>Trypanosomatida</taxon>
        <taxon>Trypanosomatidae</taxon>
        <taxon>Leishmaniinae</taxon>
        <taxon>Leptomonas</taxon>
    </lineage>
</organism>
<feature type="compositionally biased region" description="Polar residues" evidence="1">
    <location>
        <begin position="52"/>
        <end position="62"/>
    </location>
</feature>
<evidence type="ECO:0000256" key="1">
    <source>
        <dbReference type="SAM" id="MobiDB-lite"/>
    </source>
</evidence>
<dbReference type="OMA" id="HACERRP"/>
<protein>
    <submittedName>
        <fullName evidence="2">Uncharacterized protein</fullName>
    </submittedName>
</protein>
<feature type="compositionally biased region" description="Basic residues" evidence="1">
    <location>
        <begin position="65"/>
        <end position="96"/>
    </location>
</feature>
<reference evidence="2 3" key="1">
    <citation type="journal article" date="2015" name="PLoS Pathog.">
        <title>Leptomonas seymouri: Adaptations to the Dixenous Life Cycle Analyzed by Genome Sequencing, Transcriptome Profiling and Co-infection with Leishmania donovani.</title>
        <authorList>
            <person name="Kraeva N."/>
            <person name="Butenko A."/>
            <person name="Hlavacova J."/>
            <person name="Kostygov A."/>
            <person name="Myskova J."/>
            <person name="Grybchuk D."/>
            <person name="Lestinova T."/>
            <person name="Votypka J."/>
            <person name="Volf P."/>
            <person name="Opperdoes F."/>
            <person name="Flegontov P."/>
            <person name="Lukes J."/>
            <person name="Yurchenko V."/>
        </authorList>
    </citation>
    <scope>NUCLEOTIDE SEQUENCE [LARGE SCALE GENOMIC DNA]</scope>
    <source>
        <strain evidence="2 3">ATCC 30220</strain>
    </source>
</reference>
<evidence type="ECO:0000313" key="2">
    <source>
        <dbReference type="EMBL" id="KPI85074.1"/>
    </source>
</evidence>